<dbReference type="EC" id="3.6.4.12" evidence="10"/>
<dbReference type="GO" id="GO:0005524">
    <property type="term" value="F:ATP binding"/>
    <property type="evidence" value="ECO:0007669"/>
    <property type="project" value="UniProtKB-KW"/>
</dbReference>
<keyword evidence="3" id="KW-0227">DNA damage</keyword>
<dbReference type="PANTHER" id="PTHR30591:SF1">
    <property type="entry name" value="RECBCD ENZYME SUBUNIT RECC"/>
    <property type="match status" value="1"/>
</dbReference>
<evidence type="ECO:0000256" key="6">
    <source>
        <dbReference type="ARBA" id="ARBA00022840"/>
    </source>
</evidence>
<protein>
    <submittedName>
        <fullName evidence="10">ATP-dependent helicase/deoxyribonuclease subunit B</fullName>
        <ecNumber evidence="10">3.6.4.12</ecNumber>
    </submittedName>
</protein>
<dbReference type="Gene3D" id="3.90.320.10">
    <property type="match status" value="1"/>
</dbReference>
<dbReference type="InterPro" id="IPR011335">
    <property type="entry name" value="Restrct_endonuc-II-like"/>
</dbReference>
<dbReference type="GO" id="GO:0004527">
    <property type="term" value="F:exonuclease activity"/>
    <property type="evidence" value="ECO:0007669"/>
    <property type="project" value="UniProtKB-KW"/>
</dbReference>
<evidence type="ECO:0000256" key="8">
    <source>
        <dbReference type="ARBA" id="ARBA00023204"/>
    </source>
</evidence>
<keyword evidence="1" id="KW-0540">Nuclease</keyword>
<dbReference type="SUPFAM" id="SSF52980">
    <property type="entry name" value="Restriction endonuclease-like"/>
    <property type="match status" value="1"/>
</dbReference>
<reference evidence="10 11" key="1">
    <citation type="submission" date="2023-06" db="EMBL/GenBank/DDBJ databases">
        <title>Genome sequence of Methancorpusculaceae sp. Cs1.</title>
        <authorList>
            <person name="Protasov E."/>
            <person name="Platt K."/>
            <person name="Poehlein A."/>
            <person name="Daniel R."/>
            <person name="Brune A."/>
        </authorList>
    </citation>
    <scope>NUCLEOTIDE SEQUENCE [LARGE SCALE GENOMIC DNA]</scope>
    <source>
        <strain evidence="10 11">Cs1</strain>
    </source>
</reference>
<accession>A0AAE4MFS7</accession>
<evidence type="ECO:0000256" key="5">
    <source>
        <dbReference type="ARBA" id="ARBA00022839"/>
    </source>
</evidence>
<name>A0AAE4MFS7_9EURY</name>
<evidence type="ECO:0000256" key="2">
    <source>
        <dbReference type="ARBA" id="ARBA00022741"/>
    </source>
</evidence>
<evidence type="ECO:0000313" key="11">
    <source>
        <dbReference type="Proteomes" id="UP001283212"/>
    </source>
</evidence>
<dbReference type="Pfam" id="PF12705">
    <property type="entry name" value="PDDEXK_1"/>
    <property type="match status" value="1"/>
</dbReference>
<keyword evidence="6" id="KW-0067">ATP-binding</keyword>
<evidence type="ECO:0000313" key="10">
    <source>
        <dbReference type="EMBL" id="MDV0443003.1"/>
    </source>
</evidence>
<dbReference type="GO" id="GO:0003678">
    <property type="term" value="F:DNA helicase activity"/>
    <property type="evidence" value="ECO:0007669"/>
    <property type="project" value="UniProtKB-EC"/>
</dbReference>
<dbReference type="Gene3D" id="3.40.50.300">
    <property type="entry name" value="P-loop containing nucleotide triphosphate hydrolases"/>
    <property type="match status" value="1"/>
</dbReference>
<dbReference type="Proteomes" id="UP001283212">
    <property type="component" value="Unassembled WGS sequence"/>
</dbReference>
<evidence type="ECO:0000256" key="7">
    <source>
        <dbReference type="ARBA" id="ARBA00023125"/>
    </source>
</evidence>
<gene>
    <name evidence="10" type="primary">addB</name>
    <name evidence="10" type="ORF">McpCs1_03690</name>
</gene>
<dbReference type="InterPro" id="IPR011604">
    <property type="entry name" value="PDDEXK-like_dom_sf"/>
</dbReference>
<dbReference type="PANTHER" id="PTHR30591">
    <property type="entry name" value="RECBCD ENZYME SUBUNIT RECC"/>
    <property type="match status" value="1"/>
</dbReference>
<evidence type="ECO:0000256" key="1">
    <source>
        <dbReference type="ARBA" id="ARBA00022722"/>
    </source>
</evidence>
<evidence type="ECO:0000259" key="9">
    <source>
        <dbReference type="Pfam" id="PF12705"/>
    </source>
</evidence>
<dbReference type="AlphaFoldDB" id="A0AAE4MFS7"/>
<dbReference type="GO" id="GO:0003677">
    <property type="term" value="F:DNA binding"/>
    <property type="evidence" value="ECO:0007669"/>
    <property type="project" value="UniProtKB-KW"/>
</dbReference>
<dbReference type="InterPro" id="IPR027417">
    <property type="entry name" value="P-loop_NTPase"/>
</dbReference>
<organism evidence="10 11">
    <name type="scientific">Methanorbis rubei</name>
    <dbReference type="NCBI Taxonomy" id="3028300"/>
    <lineage>
        <taxon>Archaea</taxon>
        <taxon>Methanobacteriati</taxon>
        <taxon>Methanobacteriota</taxon>
        <taxon>Stenosarchaea group</taxon>
        <taxon>Methanomicrobia</taxon>
        <taxon>Methanomicrobiales</taxon>
        <taxon>Methanocorpusculaceae</taxon>
        <taxon>Methanorbis</taxon>
    </lineage>
</organism>
<keyword evidence="5" id="KW-0269">Exonuclease</keyword>
<keyword evidence="4 10" id="KW-0378">Hydrolase</keyword>
<dbReference type="GO" id="GO:0006310">
    <property type="term" value="P:DNA recombination"/>
    <property type="evidence" value="ECO:0007669"/>
    <property type="project" value="TreeGrafter"/>
</dbReference>
<keyword evidence="7" id="KW-0238">DNA-binding</keyword>
<evidence type="ECO:0000256" key="3">
    <source>
        <dbReference type="ARBA" id="ARBA00022763"/>
    </source>
</evidence>
<keyword evidence="8" id="KW-0234">DNA repair</keyword>
<dbReference type="SUPFAM" id="SSF52540">
    <property type="entry name" value="P-loop containing nucleoside triphosphate hydrolases"/>
    <property type="match status" value="1"/>
</dbReference>
<keyword evidence="2" id="KW-0547">Nucleotide-binding</keyword>
<dbReference type="InterPro" id="IPR038726">
    <property type="entry name" value="PDDEXK_AddAB-type"/>
</dbReference>
<dbReference type="GO" id="GO:0006281">
    <property type="term" value="P:DNA repair"/>
    <property type="evidence" value="ECO:0007669"/>
    <property type="project" value="UniProtKB-KW"/>
</dbReference>
<feature type="domain" description="PD-(D/E)XK endonuclease-like" evidence="9">
    <location>
        <begin position="602"/>
        <end position="869"/>
    </location>
</feature>
<sequence>MLSIFPEKNPGAAAIENLVTLYNTLRYRRAQLPTGNEKLAAIASIFEEYDAFSEREQTADAVRTLHLAADAVRDGRFLIKFAVLCGHYAPKELEADLLDAVRMRADEVIEFVPYAENNKIFSPLQDSEEIEHDSLAETIFQKLSLSPNIPIQKIGVFADRTAELSAIAEEICRLIEAGTSPGDIAVLTPEVPLYAELAGELFPDFFAKDSTLKFESSIGNPLFRSPAVAAVFSLLKTVVGNYATEDMTILFSYPHFSWKENAVSSRDLLWLSQAAEITGGKQQWQKYPKRLKERLCSKIEDADTPAPEKSELAAKAARVDAVEKKLERIFALLSPLSDGKKTAEEFITELRKLLDRLEFPGRNGSAADASAVKSFEEVLQAIDAAETLLANEKISAGKFYSMLFSFVKSAQSSPISPYETADTVKIFGFREIVHQKIPHVFLAGLTADVLPRVHPRLPFLTTAETLEAKTQTYEETLKEERYAFLSVLLAAEKSLYLSAPITDEGKAKIPSAWLKMFDLPDTAWEAGETRHSSAWLAAHAGELMAKNSWENDLNTSRLPDLLDAARRTEIEVIKRAGAPATEYDAVFADESFRDQYGNSACFSVTELERYAACPFRWYTELHLRLLAHPNPESDELPELGVVIHKTMYRMIAESEFFPPSEINRDSAVADLLRIAAEEFDRVGLATPRWQSLRDRYIGTPDYPGRLVEVIDREIAAAKAGSITPKEMLEFSFSMADTSGIPLSDGDELRLEGRIDRIRLRENEFSVTDYKTGSVKTAAEIKAGKSLQLPLYLAAINHLRPDLKQSGGSYYQISTKTVAETYPTQDSDDCFVSLALEFAAAYRKGMREGVCAPVYNKTGCSSCKERFICRFGQLRSLAGGDE</sequence>
<keyword evidence="10" id="KW-0347">Helicase</keyword>
<proteinExistence type="predicted"/>
<dbReference type="EMBL" id="JAWDKB010000001">
    <property type="protein sequence ID" value="MDV0443003.1"/>
    <property type="molecule type" value="Genomic_DNA"/>
</dbReference>
<evidence type="ECO:0000256" key="4">
    <source>
        <dbReference type="ARBA" id="ARBA00022801"/>
    </source>
</evidence>
<comment type="caution">
    <text evidence="10">The sequence shown here is derived from an EMBL/GenBank/DDBJ whole genome shotgun (WGS) entry which is preliminary data.</text>
</comment>
<keyword evidence="11" id="KW-1185">Reference proteome</keyword>